<evidence type="ECO:0000313" key="3">
    <source>
        <dbReference type="Proteomes" id="UP000587527"/>
    </source>
</evidence>
<proteinExistence type="predicted"/>
<evidence type="ECO:0000313" key="2">
    <source>
        <dbReference type="EMBL" id="MBB5870426.1"/>
    </source>
</evidence>
<keyword evidence="1" id="KW-0812">Transmembrane</keyword>
<keyword evidence="3" id="KW-1185">Reference proteome</keyword>
<sequence length="115" mass="12364">MKEFIREVLLYCHLIGFGLLLGGSIVQLVSGKLKINSAMLWGSLIQVITGIGLAAPLRSAGHEPEPAKLAVKAVIALLILGAVWSVRKKDEIAKQHLIGIIAMTLINAAVAVFWR</sequence>
<gene>
    <name evidence="2" type="ORF">F4553_003805</name>
</gene>
<keyword evidence="1" id="KW-1133">Transmembrane helix</keyword>
<dbReference type="EMBL" id="JACHMN010000002">
    <property type="protein sequence ID" value="MBB5870426.1"/>
    <property type="molecule type" value="Genomic_DNA"/>
</dbReference>
<comment type="caution">
    <text evidence="2">The sequence shown here is derived from an EMBL/GenBank/DDBJ whole genome shotgun (WGS) entry which is preliminary data.</text>
</comment>
<protein>
    <recommendedName>
        <fullName evidence="4">Integral membrane protein</fullName>
    </recommendedName>
</protein>
<feature type="transmembrane region" description="Helical" evidence="1">
    <location>
        <begin position="69"/>
        <end position="86"/>
    </location>
</feature>
<dbReference type="AlphaFoldDB" id="A0A841BSQ5"/>
<organism evidence="2 3">
    <name type="scientific">Allocatelliglobosispora scoriae</name>
    <dbReference type="NCBI Taxonomy" id="643052"/>
    <lineage>
        <taxon>Bacteria</taxon>
        <taxon>Bacillati</taxon>
        <taxon>Actinomycetota</taxon>
        <taxon>Actinomycetes</taxon>
        <taxon>Micromonosporales</taxon>
        <taxon>Micromonosporaceae</taxon>
        <taxon>Allocatelliglobosispora</taxon>
    </lineage>
</organism>
<evidence type="ECO:0008006" key="4">
    <source>
        <dbReference type="Google" id="ProtNLM"/>
    </source>
</evidence>
<accession>A0A841BSQ5</accession>
<feature type="transmembrane region" description="Helical" evidence="1">
    <location>
        <begin position="7"/>
        <end position="26"/>
    </location>
</feature>
<reference evidence="2 3" key="1">
    <citation type="submission" date="2020-08" db="EMBL/GenBank/DDBJ databases">
        <title>Sequencing the genomes of 1000 actinobacteria strains.</title>
        <authorList>
            <person name="Klenk H.-P."/>
        </authorList>
    </citation>
    <scope>NUCLEOTIDE SEQUENCE [LARGE SCALE GENOMIC DNA]</scope>
    <source>
        <strain evidence="2 3">DSM 45362</strain>
    </source>
</reference>
<evidence type="ECO:0000256" key="1">
    <source>
        <dbReference type="SAM" id="Phobius"/>
    </source>
</evidence>
<feature type="transmembrane region" description="Helical" evidence="1">
    <location>
        <begin position="38"/>
        <end position="57"/>
    </location>
</feature>
<dbReference type="RefSeq" id="WP_184837817.1">
    <property type="nucleotide sequence ID" value="NZ_JACHMN010000002.1"/>
</dbReference>
<name>A0A841BSQ5_9ACTN</name>
<keyword evidence="1" id="KW-0472">Membrane</keyword>
<feature type="transmembrane region" description="Helical" evidence="1">
    <location>
        <begin position="92"/>
        <end position="114"/>
    </location>
</feature>
<dbReference type="Proteomes" id="UP000587527">
    <property type="component" value="Unassembled WGS sequence"/>
</dbReference>